<evidence type="ECO:0000256" key="1">
    <source>
        <dbReference type="SAM" id="MobiDB-lite"/>
    </source>
</evidence>
<accession>A0A3G9GH70</accession>
<evidence type="ECO:0000313" key="3">
    <source>
        <dbReference type="Proteomes" id="UP000198290"/>
    </source>
</evidence>
<dbReference type="AlphaFoldDB" id="A0A3G9GH70"/>
<feature type="region of interest" description="Disordered" evidence="1">
    <location>
        <begin position="1"/>
        <end position="29"/>
    </location>
</feature>
<gene>
    <name evidence="2" type="ORF">DLM_1242</name>
</gene>
<protein>
    <submittedName>
        <fullName evidence="2">Uncharacterized protein</fullName>
    </submittedName>
</protein>
<reference evidence="3" key="3">
    <citation type="journal article" date="2017" name="Plant Physiol. Biochem.">
        <title>Differential oxidative and antioxidative response of duckweed Lemna minor toward plant growth promoting/inhibiting bacteria.</title>
        <authorList>
            <person name="Ishizawa H."/>
            <person name="Kuroda M."/>
            <person name="Morikawa M."/>
            <person name="Ike M."/>
        </authorList>
    </citation>
    <scope>NUCLEOTIDE SEQUENCE [LARGE SCALE GENOMIC DNA]</scope>
    <source>
        <strain evidence="3">H3</strain>
    </source>
</reference>
<sequence>MPRVTHRGQFVPKQGKEIRRAAIPSNHSRQTQGNIALLRAILTSLTVVMSYPG</sequence>
<evidence type="ECO:0000313" key="2">
    <source>
        <dbReference type="EMBL" id="BBF84866.1"/>
    </source>
</evidence>
<name>A0A3G9GH70_9NEIS</name>
<organism evidence="2 3">
    <name type="scientific">Aquitalea magnusonii</name>
    <dbReference type="NCBI Taxonomy" id="332411"/>
    <lineage>
        <taxon>Bacteria</taxon>
        <taxon>Pseudomonadati</taxon>
        <taxon>Pseudomonadota</taxon>
        <taxon>Betaproteobacteria</taxon>
        <taxon>Neisseriales</taxon>
        <taxon>Chromobacteriaceae</taxon>
        <taxon>Aquitalea</taxon>
    </lineage>
</organism>
<proteinExistence type="predicted"/>
<keyword evidence="3" id="KW-1185">Reference proteome</keyword>
<reference evidence="2 3" key="2">
    <citation type="journal article" date="2017" name="Genome Announc.">
        <title>Draft genome sequence of Aquitalea magnusonii strain H3, a plant growth-promoting bacterium of duckweed Lemna minor.</title>
        <authorList>
            <person name="Ishizawa H."/>
            <person name="Kuroda M."/>
            <person name="Ike M."/>
        </authorList>
    </citation>
    <scope>NUCLEOTIDE SEQUENCE [LARGE SCALE GENOMIC DNA]</scope>
    <source>
        <strain evidence="2 3">H3</strain>
    </source>
</reference>
<dbReference type="Proteomes" id="UP000198290">
    <property type="component" value="Chromosome"/>
</dbReference>
<dbReference type="KEGG" id="amah:DLM_1242"/>
<dbReference type="EMBL" id="AP018823">
    <property type="protein sequence ID" value="BBF84866.1"/>
    <property type="molecule type" value="Genomic_DNA"/>
</dbReference>
<reference evidence="3" key="1">
    <citation type="journal article" date="2017" name="Biotechnol. Biofuels">
        <title>Evaluation of environmental bacterial communities as a factor affecting the growth of duckweed Lemna minor.</title>
        <authorList>
            <person name="Ishizawa H."/>
            <person name="Kuroda M."/>
            <person name="Morikawa M."/>
            <person name="Ike M."/>
        </authorList>
    </citation>
    <scope>NUCLEOTIDE SEQUENCE [LARGE SCALE GENOMIC DNA]</scope>
    <source>
        <strain evidence="3">H3</strain>
    </source>
</reference>